<evidence type="ECO:0000256" key="4">
    <source>
        <dbReference type="ARBA" id="ARBA00022801"/>
    </source>
</evidence>
<dbReference type="InterPro" id="IPR023430">
    <property type="entry name" value="Pept_HybD-like_dom_sf"/>
</dbReference>
<evidence type="ECO:0000313" key="6">
    <source>
        <dbReference type="Proteomes" id="UP001209755"/>
    </source>
</evidence>
<gene>
    <name evidence="5" type="ORF">M2319_001430</name>
</gene>
<dbReference type="GO" id="GO:0006508">
    <property type="term" value="P:proteolysis"/>
    <property type="evidence" value="ECO:0007669"/>
    <property type="project" value="UniProtKB-KW"/>
</dbReference>
<organism evidence="5 6">
    <name type="scientific">Rhodobium gokarnense</name>
    <dbReference type="NCBI Taxonomy" id="364296"/>
    <lineage>
        <taxon>Bacteria</taxon>
        <taxon>Pseudomonadati</taxon>
        <taxon>Pseudomonadota</taxon>
        <taxon>Alphaproteobacteria</taxon>
        <taxon>Hyphomicrobiales</taxon>
        <taxon>Rhodobiaceae</taxon>
        <taxon>Rhodobium</taxon>
    </lineage>
</organism>
<evidence type="ECO:0000256" key="3">
    <source>
        <dbReference type="ARBA" id="ARBA00022750"/>
    </source>
</evidence>
<comment type="similarity">
    <text evidence="1">Belongs to the peptidase A31 family.</text>
</comment>
<accession>A0ABT3H9N2</accession>
<comment type="caution">
    <text evidence="5">The sequence shown here is derived from an EMBL/GenBank/DDBJ whole genome shotgun (WGS) entry which is preliminary data.</text>
</comment>
<evidence type="ECO:0000256" key="2">
    <source>
        <dbReference type="ARBA" id="ARBA00022670"/>
    </source>
</evidence>
<keyword evidence="3" id="KW-0064">Aspartyl protease</keyword>
<proteinExistence type="inferred from homology"/>
<protein>
    <submittedName>
        <fullName evidence="5">Hydrogenase maturation protease</fullName>
    </submittedName>
</protein>
<dbReference type="InterPro" id="IPR000671">
    <property type="entry name" value="Peptidase_A31"/>
</dbReference>
<dbReference type="SUPFAM" id="SSF53163">
    <property type="entry name" value="HybD-like"/>
    <property type="match status" value="1"/>
</dbReference>
<dbReference type="GO" id="GO:0008233">
    <property type="term" value="F:peptidase activity"/>
    <property type="evidence" value="ECO:0007669"/>
    <property type="project" value="UniProtKB-KW"/>
</dbReference>
<evidence type="ECO:0000313" key="5">
    <source>
        <dbReference type="EMBL" id="MCW2307108.1"/>
    </source>
</evidence>
<dbReference type="PANTHER" id="PTHR30302">
    <property type="entry name" value="HYDROGENASE 1 MATURATION PROTEASE"/>
    <property type="match status" value="1"/>
</dbReference>
<keyword evidence="6" id="KW-1185">Reference proteome</keyword>
<dbReference type="Gene3D" id="3.40.50.1450">
    <property type="entry name" value="HybD-like"/>
    <property type="match status" value="1"/>
</dbReference>
<dbReference type="Proteomes" id="UP001209755">
    <property type="component" value="Unassembled WGS sequence"/>
</dbReference>
<dbReference type="EMBL" id="JAOQNS010000003">
    <property type="protein sequence ID" value="MCW2307108.1"/>
    <property type="molecule type" value="Genomic_DNA"/>
</dbReference>
<keyword evidence="4" id="KW-0378">Hydrolase</keyword>
<keyword evidence="2 5" id="KW-0645">Protease</keyword>
<dbReference type="Pfam" id="PF01750">
    <property type="entry name" value="HycI"/>
    <property type="match status" value="1"/>
</dbReference>
<dbReference type="PANTHER" id="PTHR30302:SF1">
    <property type="entry name" value="HYDROGENASE 2 MATURATION PROTEASE"/>
    <property type="match status" value="1"/>
</dbReference>
<dbReference type="PRINTS" id="PR00446">
    <property type="entry name" value="HYDRGNUPTAKE"/>
</dbReference>
<dbReference type="RefSeq" id="WP_264600758.1">
    <property type="nucleotide sequence ID" value="NZ_JAOQNS010000003.1"/>
</dbReference>
<sequence length="157" mass="16332">MLIIGVGHPMRGDDAAGPVAAERLAELGLEAIVLDGEGARLIHTWEGRGHVVVIDAADGGGPPGTLHVIDAKKEELASGRFHYSSHAFGLAEAVETSRVLGDLPERFTIYAITGADFTLGKGLSPDVADTVERVVERIAESAQAATSSTPSPTPLDK</sequence>
<evidence type="ECO:0000256" key="1">
    <source>
        <dbReference type="ARBA" id="ARBA00006814"/>
    </source>
</evidence>
<reference evidence="6" key="1">
    <citation type="submission" date="2023-07" db="EMBL/GenBank/DDBJ databases">
        <title>Genome sequencing of Purple Non-Sulfur Bacteria from various extreme environments.</title>
        <authorList>
            <person name="Mayer M."/>
        </authorList>
    </citation>
    <scope>NUCLEOTIDE SEQUENCE [LARGE SCALE GENOMIC DNA]</scope>
    <source>
        <strain evidence="6">DSM 17935</strain>
    </source>
</reference>
<name>A0ABT3H9N2_9HYPH</name>
<dbReference type="NCBIfam" id="TIGR00072">
    <property type="entry name" value="hydrog_prot"/>
    <property type="match status" value="1"/>
</dbReference>
<dbReference type="CDD" id="cd00518">
    <property type="entry name" value="H2MP"/>
    <property type="match status" value="1"/>
</dbReference>